<evidence type="ECO:0000313" key="6">
    <source>
        <dbReference type="Proteomes" id="UP000397656"/>
    </source>
</evidence>
<evidence type="ECO:0000256" key="2">
    <source>
        <dbReference type="ARBA" id="ARBA00023027"/>
    </source>
</evidence>
<dbReference type="RefSeq" id="WP_150986465.1">
    <property type="nucleotide sequence ID" value="NZ_CP062804.1"/>
</dbReference>
<dbReference type="InterPro" id="IPR008927">
    <property type="entry name" value="6-PGluconate_DH-like_C_sf"/>
</dbReference>
<dbReference type="GO" id="GO:0051287">
    <property type="term" value="F:NAD binding"/>
    <property type="evidence" value="ECO:0007669"/>
    <property type="project" value="InterPro"/>
</dbReference>
<dbReference type="InterPro" id="IPR002204">
    <property type="entry name" value="3-OH-isobutyrate_DH-rel_CS"/>
</dbReference>
<evidence type="ECO:0000256" key="1">
    <source>
        <dbReference type="ARBA" id="ARBA00023002"/>
    </source>
</evidence>
<reference evidence="5 6" key="1">
    <citation type="submission" date="2020-10" db="EMBL/GenBank/DDBJ databases">
        <title>Complete genome sequence of Cupriavidus basilensis CCUG 49340T.</title>
        <authorList>
            <person name="Salva-Serra F."/>
            <person name="Donoso R.A."/>
            <person name="Cho K.H."/>
            <person name="Yoo J.A."/>
            <person name="Lee K."/>
            <person name="Yoon S.-H."/>
            <person name="Perez-Pantoja D."/>
            <person name="Moore E.R.B."/>
        </authorList>
    </citation>
    <scope>NUCLEOTIDE SEQUENCE [LARGE SCALE GENOMIC DNA]</scope>
    <source>
        <strain evidence="6">CCUG 49340</strain>
    </source>
</reference>
<dbReference type="GeneID" id="98403481"/>
<dbReference type="EMBL" id="CP062804">
    <property type="protein sequence ID" value="QOT80046.1"/>
    <property type="molecule type" value="Genomic_DNA"/>
</dbReference>
<organism evidence="5 6">
    <name type="scientific">Cupriavidus basilensis</name>
    <dbReference type="NCBI Taxonomy" id="68895"/>
    <lineage>
        <taxon>Bacteria</taxon>
        <taxon>Pseudomonadati</taxon>
        <taxon>Pseudomonadota</taxon>
        <taxon>Betaproteobacteria</taxon>
        <taxon>Burkholderiales</taxon>
        <taxon>Burkholderiaceae</taxon>
        <taxon>Cupriavidus</taxon>
    </lineage>
</organism>
<dbReference type="Pfam" id="PF14833">
    <property type="entry name" value="NAD_binding_11"/>
    <property type="match status" value="1"/>
</dbReference>
<dbReference type="PANTHER" id="PTHR43580:SF2">
    <property type="entry name" value="CYTOKINE-LIKE NUCLEAR FACTOR N-PAC"/>
    <property type="match status" value="1"/>
</dbReference>
<accession>A0A643FX11</accession>
<keyword evidence="2" id="KW-0520">NAD</keyword>
<dbReference type="SUPFAM" id="SSF51735">
    <property type="entry name" value="NAD(P)-binding Rossmann-fold domains"/>
    <property type="match status" value="1"/>
</dbReference>
<gene>
    <name evidence="5" type="ORF">F7R26_021365</name>
</gene>
<dbReference type="PIRSF" id="PIRSF000103">
    <property type="entry name" value="HIBADH"/>
    <property type="match status" value="1"/>
</dbReference>
<name>A0A643FX11_9BURK</name>
<sequence>MSGMNVTFLGLGNMGAPMARNLLSSGFAVNVFNRSRARAEGLVADGAIVSDTPADAVVPGGIAVTMLANDAALEAVTLGQDGILQKLGTGGLHISMSTVSPETSRKLAAKHAEVGGLFLTAPVFGRPEAAAAKTLWICQSGTAEAKERAKPILDALGQGVFDFGDDAGAANVVKLSGNFLILAAIEALSEAFALGEKNGIDRSALAGFFGQTIFSCAIYQNYGRILAARAYEPAGFKLGLGMKDMRLVRDTAEEATVPMPLADLLHARLLTSLAQGRESLDWTAIELATAEDAALR</sequence>
<feature type="domain" description="3-hydroxyisobutyrate dehydrogenase-like NAD-binding" evidence="4">
    <location>
        <begin position="168"/>
        <end position="285"/>
    </location>
</feature>
<dbReference type="InterPro" id="IPR029154">
    <property type="entry name" value="HIBADH-like_NADP-bd"/>
</dbReference>
<dbReference type="Gene3D" id="1.10.1040.10">
    <property type="entry name" value="N-(1-d-carboxylethyl)-l-norvaline Dehydrogenase, domain 2"/>
    <property type="match status" value="1"/>
</dbReference>
<dbReference type="GO" id="GO:0016491">
    <property type="term" value="F:oxidoreductase activity"/>
    <property type="evidence" value="ECO:0007669"/>
    <property type="project" value="UniProtKB-KW"/>
</dbReference>
<dbReference type="Pfam" id="PF03446">
    <property type="entry name" value="NAD_binding_2"/>
    <property type="match status" value="1"/>
</dbReference>
<dbReference type="GO" id="GO:0050661">
    <property type="term" value="F:NADP binding"/>
    <property type="evidence" value="ECO:0007669"/>
    <property type="project" value="InterPro"/>
</dbReference>
<dbReference type="Proteomes" id="UP000397656">
    <property type="component" value="Chromosome 2"/>
</dbReference>
<dbReference type="Gene3D" id="3.40.50.720">
    <property type="entry name" value="NAD(P)-binding Rossmann-like Domain"/>
    <property type="match status" value="1"/>
</dbReference>
<feature type="domain" description="6-phosphogluconate dehydrogenase NADP-binding" evidence="3">
    <location>
        <begin position="6"/>
        <end position="161"/>
    </location>
</feature>
<protein>
    <submittedName>
        <fullName evidence="5">NAD(P)-dependent oxidoreductase</fullName>
    </submittedName>
</protein>
<dbReference type="SUPFAM" id="SSF48179">
    <property type="entry name" value="6-phosphogluconate dehydrogenase C-terminal domain-like"/>
    <property type="match status" value="1"/>
</dbReference>
<dbReference type="PANTHER" id="PTHR43580">
    <property type="entry name" value="OXIDOREDUCTASE GLYR1-RELATED"/>
    <property type="match status" value="1"/>
</dbReference>
<dbReference type="InterPro" id="IPR006115">
    <property type="entry name" value="6PGDH_NADP-bd"/>
</dbReference>
<proteinExistence type="predicted"/>
<evidence type="ECO:0000259" key="3">
    <source>
        <dbReference type="Pfam" id="PF03446"/>
    </source>
</evidence>
<dbReference type="InterPro" id="IPR013328">
    <property type="entry name" value="6PGD_dom2"/>
</dbReference>
<dbReference type="GO" id="GO:0016054">
    <property type="term" value="P:organic acid catabolic process"/>
    <property type="evidence" value="ECO:0007669"/>
    <property type="project" value="UniProtKB-ARBA"/>
</dbReference>
<dbReference type="InterPro" id="IPR051265">
    <property type="entry name" value="HIBADH-related_NP60_sf"/>
</dbReference>
<evidence type="ECO:0000259" key="4">
    <source>
        <dbReference type="Pfam" id="PF14833"/>
    </source>
</evidence>
<dbReference type="AlphaFoldDB" id="A0A643FX11"/>
<dbReference type="InterPro" id="IPR015815">
    <property type="entry name" value="HIBADH-related"/>
</dbReference>
<keyword evidence="1" id="KW-0560">Oxidoreductase</keyword>
<evidence type="ECO:0000313" key="5">
    <source>
        <dbReference type="EMBL" id="QOT80046.1"/>
    </source>
</evidence>
<dbReference type="PROSITE" id="PS00895">
    <property type="entry name" value="3_HYDROXYISOBUT_DH"/>
    <property type="match status" value="1"/>
</dbReference>
<dbReference type="InterPro" id="IPR036291">
    <property type="entry name" value="NAD(P)-bd_dom_sf"/>
</dbReference>